<sequence length="1095" mass="121748">MPWRQLDTAPRLKGRKLLVENERSIEVWPRGVEAPILAGAAVGNSTPTSPNSGANSFGTVETSAEPGSSGASKPAIVWDDIERTLVIQVLRGFNLAKKDIFGTSDPYVRISVLLNEQQVTALYTQTKKRTLNPQWDEEFRLIVSPVRHKVLVEVFDENRLTRDDFLGLVELPLPTIGVDTVPKHYILRPRSQKSRVRGHVQLVHYYLCDGERQNTAHNLGPVDGQNAIHGNAQLVQQQNVGRGDGINNNNNNNLIADRQADAEQVDLRIEDVRIDSLRDEVARDDHNYHHHHHVVSCEQGDEITSENQDPNESSRQASVDSTWEIISRNSVQGPLPPGWEERMDANGRNYYVNHILRYTQWRRPTLHEATDNSAAQTESQNCGGESAMSRASSSSVPAELQNSRGHDEIGRHRGSIGTFRQTLDSSGAGGGANGEAGGISTASSAGGQVSSPSHGDFGLAGLSLEPPEGNGSSGKSLRSSQGSEIPVGSAGASHGDEDSARSGAILDIVDSNVSSLSARRHEGLARSPELSYQSGSPVRSVRPTQSPGARAGSAGSLQNRVGCQQRVHISQEGRLTLDQSAGWQQAQLDTNGLPAGWSLQVAPNGRVFFIDHNTKTTTWTDPRTGKPSHIASPSGAPKGQGSTTGSTLTLNEKQHASASVDELGPLPDGWEERIHTDGRIFFIDHSNRRTQWEDPRFNNPELAGPAVPYSRDYKRKYEYFKSKLPKPPTTPSGGHAKLELRVTRSNIFEDAYMQVSSVTKTELLRTKLWVEFDSEEVLDYGGASREFFCLLSKEMFNPYYGLFEYSAADNYTLQVNPMSGVCNENHIPYFKFVGRIAGMAVYHGKLLEAFFIRPFYKMMLGKNIVLKDMESVDTEYFRSLMWIQDNDPEELDLRFSVDEDLFGQTQERELKPGGSSERVTQANKAEYIDLVISWRFVSRIQPQMNAFLEGFNEVVPLQLLKVFDESELELLMCGIGKIDVRDWHVNTLYKGGYHPNQLVIQWFWRLVLSFDNEMRARLLQFVTGTSRLPMNGFKELQGSNGPQQFTIEKWGNSSNLPRSHTCFNRIDLPPYESYQELRDKLIKAIEGSESFGGVD</sequence>
<dbReference type="GeneID" id="111253669"/>
<feature type="compositionally biased region" description="Polar residues" evidence="12">
    <location>
        <begin position="305"/>
        <end position="321"/>
    </location>
</feature>
<dbReference type="AlphaFoldDB" id="A0A7M7KUP3"/>
<dbReference type="PROSITE" id="PS50004">
    <property type="entry name" value="C2"/>
    <property type="match status" value="1"/>
</dbReference>
<dbReference type="FunFam" id="3.30.2410.10:FF:000001">
    <property type="entry name" value="E3 ubiquitin-protein ligase NEDD4-like"/>
    <property type="match status" value="1"/>
</dbReference>
<dbReference type="RefSeq" id="XP_022669152.1">
    <property type="nucleotide sequence ID" value="XM_022813417.1"/>
</dbReference>
<dbReference type="OrthoDB" id="423283at2759"/>
<feature type="active site" description="Glycyl thioester intermediate" evidence="11">
    <location>
        <position position="1062"/>
    </location>
</feature>
<dbReference type="FunFam" id="3.90.1750.10:FF:000026">
    <property type="entry name" value="E3 ubiquitin-protein ligase HACE1"/>
    <property type="match status" value="1"/>
</dbReference>
<dbReference type="FunFam" id="2.20.70.10:FF:000037">
    <property type="entry name" value="E3 ubiquitin-protein ligase nedd-4"/>
    <property type="match status" value="1"/>
</dbReference>
<dbReference type="InterPro" id="IPR036020">
    <property type="entry name" value="WW_dom_sf"/>
</dbReference>
<keyword evidence="7" id="KW-0808">Transferase</keyword>
<dbReference type="Gene3D" id="3.30.2160.10">
    <property type="entry name" value="Hect, E3 ligase catalytic domain"/>
    <property type="match status" value="1"/>
</dbReference>
<protein>
    <recommendedName>
        <fullName evidence="4">HECT-type E3 ubiquitin transferase</fullName>
        <ecNumber evidence="4">2.3.2.26</ecNumber>
    </recommendedName>
</protein>
<dbReference type="PROSITE" id="PS01159">
    <property type="entry name" value="WW_DOMAIN_1"/>
    <property type="match status" value="2"/>
</dbReference>
<dbReference type="CTD" id="4734"/>
<dbReference type="InterPro" id="IPR050409">
    <property type="entry name" value="E3_ubiq-protein_ligase"/>
</dbReference>
<dbReference type="GO" id="GO:0061630">
    <property type="term" value="F:ubiquitin protein ligase activity"/>
    <property type="evidence" value="ECO:0007669"/>
    <property type="project" value="UniProtKB-EC"/>
</dbReference>
<keyword evidence="6" id="KW-0597">Phosphoprotein</keyword>
<evidence type="ECO:0000256" key="4">
    <source>
        <dbReference type="ARBA" id="ARBA00012485"/>
    </source>
</evidence>
<feature type="compositionally biased region" description="Low complexity" evidence="12">
    <location>
        <begin position="469"/>
        <end position="483"/>
    </location>
</feature>
<feature type="compositionally biased region" description="Low complexity" evidence="12">
    <location>
        <begin position="386"/>
        <end position="395"/>
    </location>
</feature>
<evidence type="ECO:0000256" key="8">
    <source>
        <dbReference type="ARBA" id="ARBA00022737"/>
    </source>
</evidence>
<feature type="region of interest" description="Disordered" evidence="12">
    <location>
        <begin position="616"/>
        <end position="647"/>
    </location>
</feature>
<feature type="compositionally biased region" description="Gly residues" evidence="12">
    <location>
        <begin position="427"/>
        <end position="437"/>
    </location>
</feature>
<feature type="region of interest" description="Disordered" evidence="12">
    <location>
        <begin position="519"/>
        <end position="559"/>
    </location>
</feature>
<feature type="domain" description="WW" evidence="14">
    <location>
        <begin position="591"/>
        <end position="624"/>
    </location>
</feature>
<dbReference type="Gene3D" id="3.90.1750.10">
    <property type="entry name" value="Hect, E3 ligase catalytic domains"/>
    <property type="match status" value="1"/>
</dbReference>
<comment type="catalytic activity">
    <reaction evidence="1">
        <text>S-ubiquitinyl-[E2 ubiquitin-conjugating enzyme]-L-cysteine + [acceptor protein]-L-lysine = [E2 ubiquitin-conjugating enzyme]-L-cysteine + N(6)-ubiquitinyl-[acceptor protein]-L-lysine.</text>
        <dbReference type="EC" id="2.3.2.26"/>
    </reaction>
</comment>
<dbReference type="FunFam" id="2.20.70.10:FF:000017">
    <property type="entry name" value="E3 ubiquitin-protein ligase"/>
    <property type="match status" value="1"/>
</dbReference>
<dbReference type="EnsemblMetazoa" id="XM_022813417">
    <property type="protein sequence ID" value="XP_022669152"/>
    <property type="gene ID" value="LOC111253669"/>
</dbReference>
<evidence type="ECO:0000256" key="1">
    <source>
        <dbReference type="ARBA" id="ARBA00000885"/>
    </source>
</evidence>
<dbReference type="Proteomes" id="UP000594260">
    <property type="component" value="Unplaced"/>
</dbReference>
<dbReference type="Pfam" id="PF00397">
    <property type="entry name" value="WW"/>
    <property type="match status" value="3"/>
</dbReference>
<dbReference type="UniPathway" id="UPA00143"/>
<dbReference type="FunFam" id="3.90.1750.10:FF:000001">
    <property type="entry name" value="E3 ubiquitin-protein ligase NEDD4-like"/>
    <property type="match status" value="1"/>
</dbReference>
<dbReference type="SUPFAM" id="SSF49562">
    <property type="entry name" value="C2 domain (Calcium/lipid-binding domain, CaLB)"/>
    <property type="match status" value="1"/>
</dbReference>
<dbReference type="KEGG" id="vde:111253669"/>
<dbReference type="EC" id="2.3.2.26" evidence="4"/>
<dbReference type="PROSITE" id="PS50020">
    <property type="entry name" value="WW_DOMAIN_2"/>
    <property type="match status" value="3"/>
</dbReference>
<evidence type="ECO:0000259" key="14">
    <source>
        <dbReference type="PROSITE" id="PS50020"/>
    </source>
</evidence>
<name>A0A7M7KUP3_VARDE</name>
<dbReference type="GO" id="GO:0005737">
    <property type="term" value="C:cytoplasm"/>
    <property type="evidence" value="ECO:0007669"/>
    <property type="project" value="UniProtKB-SubCell"/>
</dbReference>
<dbReference type="InParanoid" id="A0A7M7KUP3"/>
<dbReference type="Gene3D" id="2.60.40.150">
    <property type="entry name" value="C2 domain"/>
    <property type="match status" value="1"/>
</dbReference>
<dbReference type="Gene3D" id="3.30.2410.10">
    <property type="entry name" value="Hect, E3 ligase catalytic domain"/>
    <property type="match status" value="1"/>
</dbReference>
<dbReference type="Pfam" id="PF00632">
    <property type="entry name" value="HECT"/>
    <property type="match status" value="1"/>
</dbReference>
<reference evidence="16" key="1">
    <citation type="submission" date="2021-01" db="UniProtKB">
        <authorList>
            <consortium name="EnsemblMetazoa"/>
        </authorList>
    </citation>
    <scope>IDENTIFICATION</scope>
</reference>
<dbReference type="GO" id="GO:0019871">
    <property type="term" value="F:sodium channel inhibitor activity"/>
    <property type="evidence" value="ECO:0007669"/>
    <property type="project" value="TreeGrafter"/>
</dbReference>
<dbReference type="GO" id="GO:0006511">
    <property type="term" value="P:ubiquitin-dependent protein catabolic process"/>
    <property type="evidence" value="ECO:0007669"/>
    <property type="project" value="TreeGrafter"/>
</dbReference>
<evidence type="ECO:0000313" key="17">
    <source>
        <dbReference type="Proteomes" id="UP000594260"/>
    </source>
</evidence>
<evidence type="ECO:0000256" key="12">
    <source>
        <dbReference type="SAM" id="MobiDB-lite"/>
    </source>
</evidence>
<dbReference type="SUPFAM" id="SSF51045">
    <property type="entry name" value="WW domain"/>
    <property type="match status" value="3"/>
</dbReference>
<dbReference type="OMA" id="XFFIRPF"/>
<dbReference type="InterPro" id="IPR000569">
    <property type="entry name" value="HECT_dom"/>
</dbReference>
<dbReference type="PROSITE" id="PS50237">
    <property type="entry name" value="HECT"/>
    <property type="match status" value="1"/>
</dbReference>
<dbReference type="Gene3D" id="2.20.70.10">
    <property type="match status" value="2"/>
</dbReference>
<feature type="domain" description="WW" evidence="14">
    <location>
        <begin position="333"/>
        <end position="366"/>
    </location>
</feature>
<dbReference type="SUPFAM" id="SSF56204">
    <property type="entry name" value="Hect, E3 ligase catalytic domain"/>
    <property type="match status" value="1"/>
</dbReference>
<evidence type="ECO:0000256" key="11">
    <source>
        <dbReference type="PROSITE-ProRule" id="PRU00104"/>
    </source>
</evidence>
<evidence type="ECO:0000256" key="2">
    <source>
        <dbReference type="ARBA" id="ARBA00004496"/>
    </source>
</evidence>
<dbReference type="InterPro" id="IPR035892">
    <property type="entry name" value="C2_domain_sf"/>
</dbReference>
<dbReference type="PANTHER" id="PTHR11254:SF440">
    <property type="entry name" value="E3 UBIQUITIN-PROTEIN LIGASE NEDD-4"/>
    <property type="match status" value="1"/>
</dbReference>
<dbReference type="InterPro" id="IPR001202">
    <property type="entry name" value="WW_dom"/>
</dbReference>
<evidence type="ECO:0000259" key="13">
    <source>
        <dbReference type="PROSITE" id="PS50004"/>
    </source>
</evidence>
<dbReference type="SMART" id="SM00456">
    <property type="entry name" value="WW"/>
    <property type="match status" value="3"/>
</dbReference>
<accession>A0A7M7KUP3</accession>
<keyword evidence="17" id="KW-1185">Reference proteome</keyword>
<evidence type="ECO:0000256" key="5">
    <source>
        <dbReference type="ARBA" id="ARBA00022490"/>
    </source>
</evidence>
<feature type="domain" description="HECT" evidence="15">
    <location>
        <begin position="760"/>
        <end position="1094"/>
    </location>
</feature>
<evidence type="ECO:0000256" key="9">
    <source>
        <dbReference type="ARBA" id="ARBA00022786"/>
    </source>
</evidence>
<organism evidence="16 17">
    <name type="scientific">Varroa destructor</name>
    <name type="common">Honeybee mite</name>
    <dbReference type="NCBI Taxonomy" id="109461"/>
    <lineage>
        <taxon>Eukaryota</taxon>
        <taxon>Metazoa</taxon>
        <taxon>Ecdysozoa</taxon>
        <taxon>Arthropoda</taxon>
        <taxon>Chelicerata</taxon>
        <taxon>Arachnida</taxon>
        <taxon>Acari</taxon>
        <taxon>Parasitiformes</taxon>
        <taxon>Mesostigmata</taxon>
        <taxon>Gamasina</taxon>
        <taxon>Dermanyssoidea</taxon>
        <taxon>Varroidae</taxon>
        <taxon>Varroa</taxon>
    </lineage>
</organism>
<evidence type="ECO:0000313" key="16">
    <source>
        <dbReference type="EnsemblMetazoa" id="XP_022669152"/>
    </source>
</evidence>
<dbReference type="GO" id="GO:0016567">
    <property type="term" value="P:protein ubiquitination"/>
    <property type="evidence" value="ECO:0007669"/>
    <property type="project" value="UniProtKB-UniPathway"/>
</dbReference>
<evidence type="ECO:0000256" key="7">
    <source>
        <dbReference type="ARBA" id="ARBA00022679"/>
    </source>
</evidence>
<keyword evidence="8" id="KW-0677">Repeat</keyword>
<dbReference type="GO" id="GO:0048814">
    <property type="term" value="P:regulation of dendrite morphogenesis"/>
    <property type="evidence" value="ECO:0007669"/>
    <property type="project" value="TreeGrafter"/>
</dbReference>
<feature type="compositionally biased region" description="Polar residues" evidence="12">
    <location>
        <begin position="371"/>
        <end position="383"/>
    </location>
</feature>
<feature type="domain" description="WW" evidence="14">
    <location>
        <begin position="664"/>
        <end position="697"/>
    </location>
</feature>
<dbReference type="Pfam" id="PF00168">
    <property type="entry name" value="C2"/>
    <property type="match status" value="1"/>
</dbReference>
<feature type="region of interest" description="Disordered" evidence="12">
    <location>
        <begin position="293"/>
        <end position="321"/>
    </location>
</feature>
<dbReference type="GO" id="GO:0048260">
    <property type="term" value="P:positive regulation of receptor-mediated endocytosis"/>
    <property type="evidence" value="ECO:0007669"/>
    <property type="project" value="UniProtKB-ARBA"/>
</dbReference>
<dbReference type="SMART" id="SM00119">
    <property type="entry name" value="HECTc"/>
    <property type="match status" value="1"/>
</dbReference>
<evidence type="ECO:0000256" key="3">
    <source>
        <dbReference type="ARBA" id="ARBA00004906"/>
    </source>
</evidence>
<keyword evidence="9 11" id="KW-0833">Ubl conjugation pathway</keyword>
<comment type="pathway">
    <text evidence="3">Protein modification; protein ubiquitination.</text>
</comment>
<dbReference type="PANTHER" id="PTHR11254">
    <property type="entry name" value="HECT DOMAIN UBIQUITIN-PROTEIN LIGASE"/>
    <property type="match status" value="1"/>
</dbReference>
<dbReference type="GO" id="GO:0045879">
    <property type="term" value="P:negative regulation of smoothened signaling pathway"/>
    <property type="evidence" value="ECO:0007669"/>
    <property type="project" value="UniProtKB-ARBA"/>
</dbReference>
<dbReference type="FunFam" id="3.30.2160.10:FF:000001">
    <property type="entry name" value="E3 ubiquitin-protein ligase NEDD4-like"/>
    <property type="match status" value="1"/>
</dbReference>
<proteinExistence type="predicted"/>
<evidence type="ECO:0000256" key="6">
    <source>
        <dbReference type="ARBA" id="ARBA00022553"/>
    </source>
</evidence>
<dbReference type="SMART" id="SM00239">
    <property type="entry name" value="C2"/>
    <property type="match status" value="1"/>
</dbReference>
<keyword evidence="5" id="KW-0963">Cytoplasm</keyword>
<keyword evidence="10" id="KW-0832">Ubl conjugation</keyword>
<feature type="region of interest" description="Disordered" evidence="12">
    <location>
        <begin position="43"/>
        <end position="72"/>
    </location>
</feature>
<feature type="compositionally biased region" description="Polar residues" evidence="12">
    <location>
        <begin position="530"/>
        <end position="547"/>
    </location>
</feature>
<evidence type="ECO:0000259" key="15">
    <source>
        <dbReference type="PROSITE" id="PS50237"/>
    </source>
</evidence>
<feature type="compositionally biased region" description="Polar residues" evidence="12">
    <location>
        <begin position="43"/>
        <end position="71"/>
    </location>
</feature>
<dbReference type="InterPro" id="IPR035983">
    <property type="entry name" value="Hect_E3_ubiquitin_ligase"/>
</dbReference>
<dbReference type="InterPro" id="IPR000008">
    <property type="entry name" value="C2_dom"/>
</dbReference>
<feature type="compositionally biased region" description="Low complexity" evidence="12">
    <location>
        <begin position="438"/>
        <end position="447"/>
    </location>
</feature>
<dbReference type="FunCoup" id="A0A7M7KUP3">
    <property type="interactions" value="936"/>
</dbReference>
<feature type="region of interest" description="Disordered" evidence="12">
    <location>
        <begin position="368"/>
        <end position="499"/>
    </location>
</feature>
<dbReference type="CDD" id="cd00201">
    <property type="entry name" value="WW"/>
    <property type="match status" value="3"/>
</dbReference>
<feature type="domain" description="C2" evidence="13">
    <location>
        <begin position="68"/>
        <end position="187"/>
    </location>
</feature>
<evidence type="ECO:0000256" key="10">
    <source>
        <dbReference type="ARBA" id="ARBA00022843"/>
    </source>
</evidence>
<comment type="subcellular location">
    <subcellularLocation>
        <location evidence="2">Cytoplasm</location>
    </subcellularLocation>
</comment>
<dbReference type="CDD" id="cd00078">
    <property type="entry name" value="HECTc"/>
    <property type="match status" value="1"/>
</dbReference>